<dbReference type="GO" id="GO:0007059">
    <property type="term" value="P:chromosome segregation"/>
    <property type="evidence" value="ECO:0007669"/>
    <property type="project" value="UniProtKB-KW"/>
</dbReference>
<dbReference type="GO" id="GO:0045881">
    <property type="term" value="P:positive regulation of sporulation resulting in formation of a cellular spore"/>
    <property type="evidence" value="ECO:0007669"/>
    <property type="project" value="TreeGrafter"/>
</dbReference>
<dbReference type="Proteomes" id="UP000826725">
    <property type="component" value="Chromosome"/>
</dbReference>
<dbReference type="PANTHER" id="PTHR33375">
    <property type="entry name" value="CHROMOSOME-PARTITIONING PROTEIN PARB-RELATED"/>
    <property type="match status" value="1"/>
</dbReference>
<dbReference type="InterPro" id="IPR041468">
    <property type="entry name" value="HTH_ParB/Spo0J"/>
</dbReference>
<evidence type="ECO:0000313" key="5">
    <source>
        <dbReference type="EMBL" id="BCL62732.1"/>
    </source>
</evidence>
<dbReference type="Pfam" id="PF23552">
    <property type="entry name" value="ParB_C"/>
    <property type="match status" value="1"/>
</dbReference>
<dbReference type="CDD" id="cd16393">
    <property type="entry name" value="SPO0J_N"/>
    <property type="match status" value="1"/>
</dbReference>
<comment type="similarity">
    <text evidence="1">Belongs to the ParB family.</text>
</comment>
<reference evidence="5" key="1">
    <citation type="submission" date="2020-09" db="EMBL/GenBank/DDBJ databases">
        <title>Desulfogranum mesoprofundum gen. nov., sp. nov., a novel mesophilic, sulfate-reducing chemolithoautotroph isolated from a deep-sea hydrothermal vent chimney in the Suiyo Seamount.</title>
        <authorList>
            <person name="Hashimoto Y."/>
            <person name="Nakagawa S."/>
        </authorList>
    </citation>
    <scope>NUCLEOTIDE SEQUENCE</scope>
    <source>
        <strain evidence="5">KT2</strain>
    </source>
</reference>
<dbReference type="FunFam" id="3.90.1530.30:FF:000001">
    <property type="entry name" value="Chromosome partitioning protein ParB"/>
    <property type="match status" value="1"/>
</dbReference>
<evidence type="ECO:0000256" key="3">
    <source>
        <dbReference type="ARBA" id="ARBA00023125"/>
    </source>
</evidence>
<evidence type="ECO:0000256" key="2">
    <source>
        <dbReference type="ARBA" id="ARBA00022829"/>
    </source>
</evidence>
<sequence length="289" mass="32547">MIQKKGLGQGVGLLFGEEEEKFFECDIDLIYPNKLQPRTHFKEDDLNELAHSIKENGIIQPLIVTHGNSAGKYELIAGERRLRASKLAGLSKVPVVLMDVTGEDALLELALIENIQRTDLNPIEEALAYKSLIDKFSYTQDETAKKVGKKRSTIANMLRLLKLPDYIQQDIISGILSEGHGRALIRLLDDPIKLKETRDTVIRKNLSVRQTEAFARKFANSSAPLKNTKSNQEQEGLPASYKKSLVNQLTNRLNSKVVISENGTRGKIEIEYYSLDDLDRLFVLLLNDN</sequence>
<evidence type="ECO:0000313" key="6">
    <source>
        <dbReference type="Proteomes" id="UP000826725"/>
    </source>
</evidence>
<dbReference type="PANTHER" id="PTHR33375:SF1">
    <property type="entry name" value="CHROMOSOME-PARTITIONING PROTEIN PARB-RELATED"/>
    <property type="match status" value="1"/>
</dbReference>
<dbReference type="NCBIfam" id="TIGR00180">
    <property type="entry name" value="parB_part"/>
    <property type="match status" value="1"/>
</dbReference>
<evidence type="ECO:0000259" key="4">
    <source>
        <dbReference type="SMART" id="SM00470"/>
    </source>
</evidence>
<dbReference type="GO" id="GO:0003677">
    <property type="term" value="F:DNA binding"/>
    <property type="evidence" value="ECO:0007669"/>
    <property type="project" value="UniProtKB-KW"/>
</dbReference>
<dbReference type="GO" id="GO:0005694">
    <property type="term" value="C:chromosome"/>
    <property type="evidence" value="ECO:0007669"/>
    <property type="project" value="TreeGrafter"/>
</dbReference>
<name>A0A8D5FZE0_9BACT</name>
<dbReference type="KEGG" id="dbk:DGMP_34250"/>
<dbReference type="InterPro" id="IPR004437">
    <property type="entry name" value="ParB/RepB/Spo0J"/>
</dbReference>
<feature type="domain" description="ParB-like N-terminal" evidence="4">
    <location>
        <begin position="23"/>
        <end position="115"/>
    </location>
</feature>
<keyword evidence="6" id="KW-1185">Reference proteome</keyword>
<dbReference type="RefSeq" id="WP_228855063.1">
    <property type="nucleotide sequence ID" value="NZ_AP024086.1"/>
</dbReference>
<gene>
    <name evidence="5" type="ORF">DGMP_34250</name>
</gene>
<keyword evidence="2" id="KW-0159">Chromosome partition</keyword>
<dbReference type="SMART" id="SM00470">
    <property type="entry name" value="ParB"/>
    <property type="match status" value="1"/>
</dbReference>
<dbReference type="Pfam" id="PF02195">
    <property type="entry name" value="ParB_N"/>
    <property type="match status" value="1"/>
</dbReference>
<keyword evidence="3" id="KW-0238">DNA-binding</keyword>
<dbReference type="InterPro" id="IPR003115">
    <property type="entry name" value="ParB_N"/>
</dbReference>
<dbReference type="EMBL" id="AP024086">
    <property type="protein sequence ID" value="BCL62732.1"/>
    <property type="molecule type" value="Genomic_DNA"/>
</dbReference>
<dbReference type="Pfam" id="PF17762">
    <property type="entry name" value="HTH_ParB"/>
    <property type="match status" value="1"/>
</dbReference>
<proteinExistence type="inferred from homology"/>
<dbReference type="InterPro" id="IPR050336">
    <property type="entry name" value="Chromosome_partition/occlusion"/>
</dbReference>
<evidence type="ECO:0000256" key="1">
    <source>
        <dbReference type="ARBA" id="ARBA00006295"/>
    </source>
</evidence>
<dbReference type="InterPro" id="IPR057240">
    <property type="entry name" value="ParB_dimer_C"/>
</dbReference>
<accession>A0A8D5FZE0</accession>
<dbReference type="AlphaFoldDB" id="A0A8D5FZE0"/>
<protein>
    <submittedName>
        <fullName evidence="5">Chromosome partitioning protein ParB</fullName>
    </submittedName>
</protein>
<organism evidence="5 6">
    <name type="scientific">Desulfomarina profundi</name>
    <dbReference type="NCBI Taxonomy" id="2772557"/>
    <lineage>
        <taxon>Bacteria</taxon>
        <taxon>Pseudomonadati</taxon>
        <taxon>Thermodesulfobacteriota</taxon>
        <taxon>Desulfobulbia</taxon>
        <taxon>Desulfobulbales</taxon>
        <taxon>Desulfobulbaceae</taxon>
        <taxon>Desulfomarina</taxon>
    </lineage>
</organism>
<dbReference type="FunFam" id="1.10.10.2830:FF:000001">
    <property type="entry name" value="Chromosome partitioning protein ParB"/>
    <property type="match status" value="1"/>
</dbReference>